<dbReference type="AlphaFoldDB" id="A0A182XWN9"/>
<sequence length="606" mass="70147">MAIYKLIPNDAARMCSILFIPKPLSTTQRKFTRGAGLAHQNRSPSFENLPSGGFSNPLVNENGKWIKLRFFDQANHIAYSIKHFYEDFVGNREVQESQSKVKDLQPKLSVLIDNRNGCEFALIEVKKQLTEVNSSQQSVSREDVQYIDLLKQEFKLFSEKQRLESMIEVQTYEHQFLLMQLTYALNDVHVKERQEASNIRLVKLFFTTLAAILGFAGTVGYNHYKDSKVQSFMTSQSKMMKTLVEYVEQEQARNGTPTTESWGSYLYRQPGRLYGYLFSNQSNGADSWSSSLYRQPVRLYRYMFRKESANSIIFVRCLSDRGAKPIGVDSATAEKQSYQYYTIPPERVNESAGARKHGADVALRRISLVDLAKSKLYEAQSFYDEFSGMNEVKIAQNKVIEIQDQLQLVQERRRHILLELTLVRKQLQDIHIELQKATRGEHRYVELIKQEFDVLAREKEKTQIFQIIDQEERELFSHLTAAVKTSHEKERTQANNVKYWSIIASGVGALLGIVATSINYYFRNTQYETIRKAAEESNRKLAIMEQKLIGLETSLGRMNVEWNRYLGEQRIAEQRRLARSAVAAESWGGYIRRHMSRFVRVFLPKG</sequence>
<dbReference type="PANTHER" id="PTHR28624">
    <property type="entry name" value="COILED-COIL DOMAIN-CONTAINING PROTEIN 51"/>
    <property type="match status" value="1"/>
</dbReference>
<evidence type="ECO:0000313" key="1">
    <source>
        <dbReference type="EnsemblMetazoa" id="ASTEI00625-PA"/>
    </source>
</evidence>
<dbReference type="VEuPathDB" id="VectorBase:ASTEI20_044496"/>
<dbReference type="PANTHER" id="PTHR28624:SF1">
    <property type="entry name" value="MITOCHONDRIAL POTASSIUM CHANNEL"/>
    <property type="match status" value="1"/>
</dbReference>
<organism evidence="1 2">
    <name type="scientific">Anopheles stephensi</name>
    <name type="common">Indo-Pakistan malaria mosquito</name>
    <dbReference type="NCBI Taxonomy" id="30069"/>
    <lineage>
        <taxon>Eukaryota</taxon>
        <taxon>Metazoa</taxon>
        <taxon>Ecdysozoa</taxon>
        <taxon>Arthropoda</taxon>
        <taxon>Hexapoda</taxon>
        <taxon>Insecta</taxon>
        <taxon>Pterygota</taxon>
        <taxon>Neoptera</taxon>
        <taxon>Endopterygota</taxon>
        <taxon>Diptera</taxon>
        <taxon>Nematocera</taxon>
        <taxon>Culicoidea</taxon>
        <taxon>Culicidae</taxon>
        <taxon>Anophelinae</taxon>
        <taxon>Anopheles</taxon>
    </lineage>
</organism>
<dbReference type="VEuPathDB" id="VectorBase:ASTEI00625"/>
<evidence type="ECO:0008006" key="3">
    <source>
        <dbReference type="Google" id="ProtNLM"/>
    </source>
</evidence>
<dbReference type="InterPro" id="IPR037660">
    <property type="entry name" value="CCDC51"/>
</dbReference>
<accession>A0A182XWN9</accession>
<proteinExistence type="predicted"/>
<reference evidence="2" key="1">
    <citation type="journal article" date="2014" name="Genome Biol.">
        <title>Genome analysis of a major urban malaria vector mosquito, Anopheles stephensi.</title>
        <authorList>
            <person name="Jiang X."/>
            <person name="Peery A."/>
            <person name="Hall A.B."/>
            <person name="Sharma A."/>
            <person name="Chen X.G."/>
            <person name="Waterhouse R.M."/>
            <person name="Komissarov A."/>
            <person name="Riehle M.M."/>
            <person name="Shouche Y."/>
            <person name="Sharakhova M.V."/>
            <person name="Lawson D."/>
            <person name="Pakpour N."/>
            <person name="Arensburger P."/>
            <person name="Davidson V.L."/>
            <person name="Eiglmeier K."/>
            <person name="Emrich S."/>
            <person name="George P."/>
            <person name="Kennedy R.C."/>
            <person name="Mane S.P."/>
            <person name="Maslen G."/>
            <person name="Oringanje C."/>
            <person name="Qi Y."/>
            <person name="Settlage R."/>
            <person name="Tojo M."/>
            <person name="Tubio J.M."/>
            <person name="Unger M.F."/>
            <person name="Wang B."/>
            <person name="Vernick K.D."/>
            <person name="Ribeiro J.M."/>
            <person name="James A.A."/>
            <person name="Michel K."/>
            <person name="Riehle M.A."/>
            <person name="Luckhart S."/>
            <person name="Sharakhov I.V."/>
            <person name="Tu Z."/>
        </authorList>
    </citation>
    <scope>NUCLEOTIDE SEQUENCE [LARGE SCALE GENOMIC DNA]</scope>
    <source>
        <strain evidence="2">Indian</strain>
    </source>
</reference>
<dbReference type="Proteomes" id="UP000076408">
    <property type="component" value="Unassembled WGS sequence"/>
</dbReference>
<protein>
    <recommendedName>
        <fullName evidence="3">Coiled-coil domain-containing protein 51</fullName>
    </recommendedName>
</protein>
<name>A0A182XWN9_ANOST</name>
<dbReference type="VEuPathDB" id="VectorBase:ASTEI20_040181"/>
<evidence type="ECO:0000313" key="2">
    <source>
        <dbReference type="Proteomes" id="UP000076408"/>
    </source>
</evidence>
<dbReference type="STRING" id="30069.A0A182XWN9"/>
<dbReference type="EnsemblMetazoa" id="ASTEI00625-RA">
    <property type="protein sequence ID" value="ASTEI00625-PA"/>
    <property type="gene ID" value="ASTEI00625"/>
</dbReference>
<reference evidence="1" key="2">
    <citation type="submission" date="2020-05" db="UniProtKB">
        <authorList>
            <consortium name="EnsemblMetazoa"/>
        </authorList>
    </citation>
    <scope>IDENTIFICATION</scope>
    <source>
        <strain evidence="1">Indian</strain>
    </source>
</reference>
<dbReference type="VEuPathDB" id="VectorBase:ASTE000904"/>
<keyword evidence="2" id="KW-1185">Reference proteome</keyword>